<evidence type="ECO:0008006" key="4">
    <source>
        <dbReference type="Google" id="ProtNLM"/>
    </source>
</evidence>
<organism evidence="2 3">
    <name type="scientific">Turicibacter sanguinis PC909</name>
    <dbReference type="NCBI Taxonomy" id="702450"/>
    <lineage>
        <taxon>Bacteria</taxon>
        <taxon>Bacillati</taxon>
        <taxon>Bacillota</taxon>
        <taxon>Erysipelotrichia</taxon>
        <taxon>Erysipelotrichales</taxon>
        <taxon>Turicibacteraceae</taxon>
        <taxon>Turicibacter</taxon>
    </lineage>
</organism>
<gene>
    <name evidence="2" type="ORF">CUW_0008</name>
</gene>
<sequence>MEYSNIRIVNVGADDALGWTTINEGPNSIQVPTGTQDSWNAQSQPFNSNVWPGQVLPPPNMPPYGPPMMGPSYNQPPKQSEAPKLPPPNFTPQQSQAKPFAIDPGDIANCLYRYVYIWPTGSHGRGYWVYFTYVGHKSIAGFRWNGRYWVYGGIDLRRIESFQCY</sequence>
<evidence type="ECO:0000313" key="3">
    <source>
        <dbReference type="Proteomes" id="UP000002938"/>
    </source>
</evidence>
<dbReference type="RefSeq" id="WP_006785497.1">
    <property type="nucleotide sequence ID" value="NZ_ADMN01000110.1"/>
</dbReference>
<feature type="compositionally biased region" description="Pro residues" evidence="1">
    <location>
        <begin position="59"/>
        <end position="69"/>
    </location>
</feature>
<protein>
    <recommendedName>
        <fullName evidence="4">Collagen-like protein</fullName>
    </recommendedName>
</protein>
<evidence type="ECO:0000313" key="2">
    <source>
        <dbReference type="EMBL" id="EFF62817.1"/>
    </source>
</evidence>
<proteinExistence type="predicted"/>
<dbReference type="Proteomes" id="UP000002938">
    <property type="component" value="Unassembled WGS sequence"/>
</dbReference>
<accession>A0ABM9ZZQ2</accession>
<keyword evidence="3" id="KW-1185">Reference proteome</keyword>
<name>A0ABM9ZZQ2_9FIRM</name>
<comment type="caution">
    <text evidence="2">The sequence shown here is derived from an EMBL/GenBank/DDBJ whole genome shotgun (WGS) entry which is preliminary data.</text>
</comment>
<dbReference type="EMBL" id="ADMN01000110">
    <property type="protein sequence ID" value="EFF62817.1"/>
    <property type="molecule type" value="Genomic_DNA"/>
</dbReference>
<feature type="region of interest" description="Disordered" evidence="1">
    <location>
        <begin position="59"/>
        <end position="97"/>
    </location>
</feature>
<evidence type="ECO:0000256" key="1">
    <source>
        <dbReference type="SAM" id="MobiDB-lite"/>
    </source>
</evidence>
<reference evidence="2 3" key="1">
    <citation type="journal article" date="2011" name="J. Bacteriol.">
        <title>Draft Genome Sequence of Turicibacter sanguinis PC909, Isolated from Human Feces.</title>
        <authorList>
            <person name="Cuiv P.O."/>
            <person name="Klaassens E.S."/>
            <person name="Durkin A.S."/>
            <person name="Harkins D.M."/>
            <person name="Foster L."/>
            <person name="McCorrison J."/>
            <person name="Torralba M."/>
            <person name="Nelson K.E."/>
            <person name="Morrison M."/>
        </authorList>
    </citation>
    <scope>NUCLEOTIDE SEQUENCE [LARGE SCALE GENOMIC DNA]</scope>
    <source>
        <strain evidence="2 3">PC909</strain>
    </source>
</reference>